<comment type="caution">
    <text evidence="2">The sequence shown here is derived from an EMBL/GenBank/DDBJ whole genome shotgun (WGS) entry which is preliminary data.</text>
</comment>
<dbReference type="AlphaFoldDB" id="A0AAV5K5Q9"/>
<reference evidence="2 3" key="1">
    <citation type="journal article" date="2021" name="Commun. Biol.">
        <title>The genome of Shorea leprosula (Dipterocarpaceae) highlights the ecological relevance of drought in aseasonal tropical rainforests.</title>
        <authorList>
            <person name="Ng K.K.S."/>
            <person name="Kobayashi M.J."/>
            <person name="Fawcett J.A."/>
            <person name="Hatakeyama M."/>
            <person name="Paape T."/>
            <person name="Ng C.H."/>
            <person name="Ang C.C."/>
            <person name="Tnah L.H."/>
            <person name="Lee C.T."/>
            <person name="Nishiyama T."/>
            <person name="Sese J."/>
            <person name="O'Brien M.J."/>
            <person name="Copetti D."/>
            <person name="Mohd Noor M.I."/>
            <person name="Ong R.C."/>
            <person name="Putra M."/>
            <person name="Sireger I.Z."/>
            <person name="Indrioko S."/>
            <person name="Kosugi Y."/>
            <person name="Izuno A."/>
            <person name="Isagi Y."/>
            <person name="Lee S.L."/>
            <person name="Shimizu K.K."/>
        </authorList>
    </citation>
    <scope>NUCLEOTIDE SEQUENCE [LARGE SCALE GENOMIC DNA]</scope>
    <source>
        <strain evidence="2">214</strain>
    </source>
</reference>
<keyword evidence="3" id="KW-1185">Reference proteome</keyword>
<proteinExistence type="predicted"/>
<protein>
    <submittedName>
        <fullName evidence="2">Uncharacterized protein</fullName>
    </submittedName>
</protein>
<accession>A0AAV5K5Q9</accession>
<dbReference type="Proteomes" id="UP001054252">
    <property type="component" value="Unassembled WGS sequence"/>
</dbReference>
<gene>
    <name evidence="2" type="ORF">SLEP1_g29364</name>
</gene>
<evidence type="ECO:0000313" key="3">
    <source>
        <dbReference type="Proteomes" id="UP001054252"/>
    </source>
</evidence>
<evidence type="ECO:0000313" key="2">
    <source>
        <dbReference type="EMBL" id="GKV19064.1"/>
    </source>
</evidence>
<dbReference type="EMBL" id="BPVZ01000052">
    <property type="protein sequence ID" value="GKV19064.1"/>
    <property type="molecule type" value="Genomic_DNA"/>
</dbReference>
<feature type="region of interest" description="Disordered" evidence="1">
    <location>
        <begin position="124"/>
        <end position="151"/>
    </location>
</feature>
<sequence>MNRCFPSALNLSPTHHAVSRLVSPAILNLAITTTPGPCCPATLTAHLQLSSKAAAGSSHPASHRGTMLSTHHYKSTTLLTQHRSPPALNGGDFEYPWGPIIPRGDGDEAIFDSPPKFPTRIPVPAIDGDGDGDGEGSPPPWGPVAILSTGD</sequence>
<evidence type="ECO:0000256" key="1">
    <source>
        <dbReference type="SAM" id="MobiDB-lite"/>
    </source>
</evidence>
<organism evidence="2 3">
    <name type="scientific">Rubroshorea leprosula</name>
    <dbReference type="NCBI Taxonomy" id="152421"/>
    <lineage>
        <taxon>Eukaryota</taxon>
        <taxon>Viridiplantae</taxon>
        <taxon>Streptophyta</taxon>
        <taxon>Embryophyta</taxon>
        <taxon>Tracheophyta</taxon>
        <taxon>Spermatophyta</taxon>
        <taxon>Magnoliopsida</taxon>
        <taxon>eudicotyledons</taxon>
        <taxon>Gunneridae</taxon>
        <taxon>Pentapetalae</taxon>
        <taxon>rosids</taxon>
        <taxon>malvids</taxon>
        <taxon>Malvales</taxon>
        <taxon>Dipterocarpaceae</taxon>
        <taxon>Rubroshorea</taxon>
    </lineage>
</organism>
<name>A0AAV5K5Q9_9ROSI</name>